<dbReference type="Pfam" id="PF19484">
    <property type="entry name" value="DUF6020"/>
    <property type="match status" value="1"/>
</dbReference>
<feature type="transmembrane region" description="Helical" evidence="1">
    <location>
        <begin position="587"/>
        <end position="605"/>
    </location>
</feature>
<evidence type="ECO:0000256" key="1">
    <source>
        <dbReference type="SAM" id="Phobius"/>
    </source>
</evidence>
<reference evidence="2 3" key="1">
    <citation type="submission" date="2019-10" db="EMBL/GenBank/DDBJ databases">
        <title>Genome Sequencing and assembly of Lactobacillus fermentum I2, a lactic acid bacteria.</title>
        <authorList>
            <person name="Lopes L.S."/>
            <person name="Persinoti G.F."/>
            <person name="Riano-Pachon D.M."/>
            <person name="Labate C.A."/>
        </authorList>
    </citation>
    <scope>NUCLEOTIDE SEQUENCE [LARGE SCALE GENOMIC DNA]</scope>
    <source>
        <strain evidence="2 3">I2</strain>
    </source>
</reference>
<keyword evidence="1" id="KW-1133">Transmembrane helix</keyword>
<feature type="transmembrane region" description="Helical" evidence="1">
    <location>
        <begin position="355"/>
        <end position="373"/>
    </location>
</feature>
<feature type="transmembrane region" description="Helical" evidence="1">
    <location>
        <begin position="152"/>
        <end position="171"/>
    </location>
</feature>
<sequence length="642" mass="72801">MLGKLKDRRVWLGVILSVTSLGLMVQYPTPIDVNNRVDYSNWFQVIAALAVIGWGAYIFRSNDEELFPQIWDYVVGVILASFYVSSLLLSAGQDGSNTNGLVLAGVAYVKGPISFLLTLLSFLSWAILLAFIMRTITVYFGWKVDHNNPPKFWKIALSLLVLWLIVIVVFFPGQISFDAMRQFCEYEGQKIPDLGITYPHTNHHPYFVTLLFGHLFEIGKSIHSVNTGVFTVVIFQIVVTVLIYSCVVSYVWEKMGRIPGLITLIIFGSPIFSTYAVTIDKSSIYYSLCGLFYLAFINVFEAINNKELGTKQCLNFFLVSFIFSEFRNDLKYIVLISVLLLLGFALYHHLGRLKLVITIVAVLVSILGWNTYLNKEKVIPSATGEALTIPTRQLSYIYLTDRSSLSRQQVQVINRVTPVTALLENYNVNEADNLKNLYPSNTFLGGVQWDTVVKKIKESKITIDTTPKEKQLIKAYLKVWLEQGLKHPLKYLAVYIAANSHYFNPTFGVTSTSYNGLFVNNIRFGEIVQPTWYGQYHSYAGRHEYKLADAFISLYLGFPLISIFANVAVPLYVTIFLLGVILARKKWQWLIVMVPLVLMVALYTLTPVNGYSRYTIGASVVVPIVVSFLWDKVYQLRRKING</sequence>
<feature type="transmembrane region" description="Helical" evidence="1">
    <location>
        <begin position="554"/>
        <end position="580"/>
    </location>
</feature>
<feature type="transmembrane region" description="Helical" evidence="1">
    <location>
        <begin position="112"/>
        <end position="132"/>
    </location>
</feature>
<feature type="transmembrane region" description="Helical" evidence="1">
    <location>
        <begin position="71"/>
        <end position="92"/>
    </location>
</feature>
<keyword evidence="1" id="KW-0472">Membrane</keyword>
<feature type="transmembrane region" description="Helical" evidence="1">
    <location>
        <begin position="9"/>
        <end position="27"/>
    </location>
</feature>
<feature type="transmembrane region" description="Helical" evidence="1">
    <location>
        <begin position="39"/>
        <end position="59"/>
    </location>
</feature>
<accession>A0A843QYX9</accession>
<evidence type="ECO:0008006" key="4">
    <source>
        <dbReference type="Google" id="ProtNLM"/>
    </source>
</evidence>
<feature type="transmembrane region" description="Helical" evidence="1">
    <location>
        <begin position="229"/>
        <end position="251"/>
    </location>
</feature>
<protein>
    <recommendedName>
        <fullName evidence="4">Glycosyltransferase RgtA/B/C/D-like domain-containing protein</fullName>
    </recommendedName>
</protein>
<dbReference type="InterPro" id="IPR046062">
    <property type="entry name" value="DUF6020"/>
</dbReference>
<dbReference type="EMBL" id="WHJL01000018">
    <property type="protein sequence ID" value="MPQ34992.1"/>
    <property type="molecule type" value="Genomic_DNA"/>
</dbReference>
<feature type="transmembrane region" description="Helical" evidence="1">
    <location>
        <begin position="258"/>
        <end position="277"/>
    </location>
</feature>
<dbReference type="Proteomes" id="UP000466799">
    <property type="component" value="Unassembled WGS sequence"/>
</dbReference>
<organism evidence="2 3">
    <name type="scientific">Limosilactobacillus fermentum</name>
    <name type="common">Lactobacillus fermentum</name>
    <dbReference type="NCBI Taxonomy" id="1613"/>
    <lineage>
        <taxon>Bacteria</taxon>
        <taxon>Bacillati</taxon>
        <taxon>Bacillota</taxon>
        <taxon>Bacilli</taxon>
        <taxon>Lactobacillales</taxon>
        <taxon>Lactobacillaceae</taxon>
        <taxon>Limosilactobacillus</taxon>
    </lineage>
</organism>
<keyword evidence="1" id="KW-0812">Transmembrane</keyword>
<comment type="caution">
    <text evidence="2">The sequence shown here is derived from an EMBL/GenBank/DDBJ whole genome shotgun (WGS) entry which is preliminary data.</text>
</comment>
<feature type="transmembrane region" description="Helical" evidence="1">
    <location>
        <begin position="283"/>
        <end position="301"/>
    </location>
</feature>
<gene>
    <name evidence="2" type="ORF">GC247_03520</name>
</gene>
<feature type="transmembrane region" description="Helical" evidence="1">
    <location>
        <begin position="611"/>
        <end position="630"/>
    </location>
</feature>
<proteinExistence type="predicted"/>
<evidence type="ECO:0000313" key="3">
    <source>
        <dbReference type="Proteomes" id="UP000466799"/>
    </source>
</evidence>
<evidence type="ECO:0000313" key="2">
    <source>
        <dbReference type="EMBL" id="MPQ34992.1"/>
    </source>
</evidence>
<dbReference type="RefSeq" id="WP_152728444.1">
    <property type="nucleotide sequence ID" value="NZ_WHJL01000018.1"/>
</dbReference>
<name>A0A843QYX9_LIMFE</name>
<dbReference type="AlphaFoldDB" id="A0A843QYX9"/>
<feature type="transmembrane region" description="Helical" evidence="1">
    <location>
        <begin position="330"/>
        <end position="348"/>
    </location>
</feature>